<feature type="domain" description="NACHT" evidence="4">
    <location>
        <begin position="289"/>
        <end position="435"/>
    </location>
</feature>
<dbReference type="SMART" id="SM00320">
    <property type="entry name" value="WD40"/>
    <property type="match status" value="6"/>
</dbReference>
<dbReference type="PROSITE" id="PS50294">
    <property type="entry name" value="WD_REPEATS_REGION"/>
    <property type="match status" value="1"/>
</dbReference>
<evidence type="ECO:0000256" key="1">
    <source>
        <dbReference type="ARBA" id="ARBA00022574"/>
    </source>
</evidence>
<organism evidence="5 6">
    <name type="scientific">Amanita thiersii Skay4041</name>
    <dbReference type="NCBI Taxonomy" id="703135"/>
    <lineage>
        <taxon>Eukaryota</taxon>
        <taxon>Fungi</taxon>
        <taxon>Dikarya</taxon>
        <taxon>Basidiomycota</taxon>
        <taxon>Agaricomycotina</taxon>
        <taxon>Agaricomycetes</taxon>
        <taxon>Agaricomycetidae</taxon>
        <taxon>Agaricales</taxon>
        <taxon>Pluteineae</taxon>
        <taxon>Amanitaceae</taxon>
        <taxon>Amanita</taxon>
    </lineage>
</organism>
<dbReference type="Pfam" id="PF00400">
    <property type="entry name" value="WD40"/>
    <property type="match status" value="1"/>
</dbReference>
<dbReference type="STRING" id="703135.A0A2A9NEY6"/>
<feature type="repeat" description="WD" evidence="3">
    <location>
        <begin position="980"/>
        <end position="1021"/>
    </location>
</feature>
<dbReference type="Gene3D" id="3.40.50.300">
    <property type="entry name" value="P-loop containing nucleotide triphosphate hydrolases"/>
    <property type="match status" value="1"/>
</dbReference>
<dbReference type="PANTHER" id="PTHR19879:SF9">
    <property type="entry name" value="TRANSCRIPTION INITIATION FACTOR TFIID SUBUNIT 5"/>
    <property type="match status" value="1"/>
</dbReference>
<dbReference type="InterPro" id="IPR056884">
    <property type="entry name" value="NPHP3-like_N"/>
</dbReference>
<dbReference type="Gene3D" id="2.130.10.10">
    <property type="entry name" value="YVTN repeat-like/Quinoprotein amine dehydrogenase"/>
    <property type="match status" value="2"/>
</dbReference>
<sequence>MIALRVICVHPSREHAIYEIEDINVLAMLRRQGNHVLPLSGKQGERQASITVNASLYSSGAFVPPQKTRNPLTVDDLKRIGTVNAVLEKHLRLAPPSWPALLSHLQAFVKVTEKMSKLFMHFHIRSQSALQQHERDMRINGLIDTMADLYRCLLDLQSLQKISTAPLRILVGSKRIPGYMELISLLVQRVLENTLSSVDDMIDSYEKVFYNLKIDLLLGSSSQVALVATRILQSLEKLSTAVAHVSNAIDLPMMRGASWSPQLCCIPGTCNDLINGIIEWMVSTTHDQRIYLLLGEKGSGKTSAAHSIARLFDEGKRLGSAVFLEADPARRDPNLLLSTIARELSAFDETLRYEISNVLTQHPALATADIGRQYPELIVGPLSRLTWIGPLLIVIDGVDKCDDRGRFLLLLSKFSSQLPSNVRFLLTSRPESDIEGVFQSNLHCYRYHVSLIPPNGQTLEVVQKWCAENSNIGADSVACLIAKFSSSIPIWGSTAAAFLGQDRDEVKDRFLRKLAMSEPSPDANSAMNDLYSAILDAMFDDRDILLSSVAWRVIIQFMKCSLPLSLGTARMLLVNSIGGEATGLVGLVDMLYVCNCILEKERIISMHPAFERFVTNTMLPTWSQSYSSVIACFQVMTIFFKRGSRLSLLKRATPGGVHSPVRNDGPDEGPCPSMLQYACNQWIGHLLCVKGNTTVDHQLLLETLHQFLHKDLLRWLEIMALLESLDVAYYSLAQLQEWLQGNNVREAPLVMCYDGIRFIQRLSQLIPGTKGSMDKLLPCIPSKTLIFEVYSKEKICHPDLKGESWSPLTHHMIHSERLGYLSFSPDGCTIASCCKNSIVTWDISTGLQIDCYNHPSKVTRVVFSLDGELLAAALISGRVRICGAKDQNVLSVFKGPTKDVDCLAFFPSGGRLAASFALHGCYIIDVKTGSLLSRYGYRWFFDSGSAVSMIISQGRVVLASRTGRNVRIWDGETGRSIGPLFKHDSGVQVASWSPDGQLLATGSRNGDVRVWDIQTGHVVHSCPNSTLAGMIEMIQFSQRGDMLAIGSSSERLVVWKLSKNVPPYQMTGIYLPSRPIAIDWDLNDRIACALENQRIIVWNVGQQTSEVDRGLYSVDFENYRDLGEISIVRRDGTRLFKSKKTRS</sequence>
<gene>
    <name evidence="5" type="ORF">AMATHDRAFT_48941</name>
</gene>
<dbReference type="InterPro" id="IPR036322">
    <property type="entry name" value="WD40_repeat_dom_sf"/>
</dbReference>
<protein>
    <recommendedName>
        <fullName evidence="4">NACHT domain-containing protein</fullName>
    </recommendedName>
</protein>
<proteinExistence type="predicted"/>
<dbReference type="OrthoDB" id="4760524at2759"/>
<evidence type="ECO:0000256" key="2">
    <source>
        <dbReference type="ARBA" id="ARBA00022737"/>
    </source>
</evidence>
<reference evidence="5 6" key="1">
    <citation type="submission" date="2014-02" db="EMBL/GenBank/DDBJ databases">
        <title>Transposable element dynamics among asymbiotic and ectomycorrhizal Amanita fungi.</title>
        <authorList>
            <consortium name="DOE Joint Genome Institute"/>
            <person name="Hess J."/>
            <person name="Skrede I."/>
            <person name="Wolfe B."/>
            <person name="LaButti K."/>
            <person name="Ohm R.A."/>
            <person name="Grigoriev I.V."/>
            <person name="Pringle A."/>
        </authorList>
    </citation>
    <scope>NUCLEOTIDE SEQUENCE [LARGE SCALE GENOMIC DNA]</scope>
    <source>
        <strain evidence="5 6">SKay4041</strain>
    </source>
</reference>
<keyword evidence="1 3" id="KW-0853">WD repeat</keyword>
<dbReference type="InterPro" id="IPR015943">
    <property type="entry name" value="WD40/YVTN_repeat-like_dom_sf"/>
</dbReference>
<dbReference type="SUPFAM" id="SSF52540">
    <property type="entry name" value="P-loop containing nucleoside triphosphate hydrolases"/>
    <property type="match status" value="1"/>
</dbReference>
<dbReference type="EMBL" id="KZ302037">
    <property type="protein sequence ID" value="PFH49179.1"/>
    <property type="molecule type" value="Genomic_DNA"/>
</dbReference>
<dbReference type="InterPro" id="IPR007111">
    <property type="entry name" value="NACHT_NTPase"/>
</dbReference>
<dbReference type="InterPro" id="IPR001680">
    <property type="entry name" value="WD40_rpt"/>
</dbReference>
<name>A0A2A9NEY6_9AGAR</name>
<evidence type="ECO:0000313" key="6">
    <source>
        <dbReference type="Proteomes" id="UP000242287"/>
    </source>
</evidence>
<dbReference type="SUPFAM" id="SSF50978">
    <property type="entry name" value="WD40 repeat-like"/>
    <property type="match status" value="1"/>
</dbReference>
<dbReference type="Proteomes" id="UP000242287">
    <property type="component" value="Unassembled WGS sequence"/>
</dbReference>
<accession>A0A2A9NEY6</accession>
<evidence type="ECO:0000313" key="5">
    <source>
        <dbReference type="EMBL" id="PFH49179.1"/>
    </source>
</evidence>
<dbReference type="PANTHER" id="PTHR19879">
    <property type="entry name" value="TRANSCRIPTION INITIATION FACTOR TFIID"/>
    <property type="match status" value="1"/>
</dbReference>
<dbReference type="PROSITE" id="PS00678">
    <property type="entry name" value="WD_REPEATS_1"/>
    <property type="match status" value="1"/>
</dbReference>
<dbReference type="InterPro" id="IPR019775">
    <property type="entry name" value="WD40_repeat_CS"/>
</dbReference>
<dbReference type="Pfam" id="PF24883">
    <property type="entry name" value="NPHP3_N"/>
    <property type="match status" value="1"/>
</dbReference>
<dbReference type="InterPro" id="IPR024977">
    <property type="entry name" value="Apc4-like_WD40_dom"/>
</dbReference>
<evidence type="ECO:0000259" key="4">
    <source>
        <dbReference type="PROSITE" id="PS50837"/>
    </source>
</evidence>
<keyword evidence="6" id="KW-1185">Reference proteome</keyword>
<dbReference type="Pfam" id="PF12894">
    <property type="entry name" value="ANAPC4_WD40"/>
    <property type="match status" value="1"/>
</dbReference>
<dbReference type="AlphaFoldDB" id="A0A2A9NEY6"/>
<dbReference type="PROSITE" id="PS50082">
    <property type="entry name" value="WD_REPEATS_2"/>
    <property type="match status" value="1"/>
</dbReference>
<keyword evidence="2" id="KW-0677">Repeat</keyword>
<dbReference type="InterPro" id="IPR027417">
    <property type="entry name" value="P-loop_NTPase"/>
</dbReference>
<evidence type="ECO:0000256" key="3">
    <source>
        <dbReference type="PROSITE-ProRule" id="PRU00221"/>
    </source>
</evidence>
<dbReference type="PROSITE" id="PS50837">
    <property type="entry name" value="NACHT"/>
    <property type="match status" value="1"/>
</dbReference>